<dbReference type="InterPro" id="IPR055645">
    <property type="entry name" value="DpdA"/>
</dbReference>
<dbReference type="Pfam" id="PF23859">
    <property type="entry name" value="DpdA"/>
    <property type="match status" value="2"/>
</dbReference>
<reference evidence="2 3" key="1">
    <citation type="submission" date="2018-02" db="EMBL/GenBank/DDBJ databases">
        <title>Complete genome sequence of Streptomyces dengpaensis, the producer of angucyclines.</title>
        <authorList>
            <person name="Yumei L."/>
        </authorList>
    </citation>
    <scope>NUCLEOTIDE SEQUENCE [LARGE SCALE GENOMIC DNA]</scope>
    <source>
        <strain evidence="2 3">XZHG99</strain>
    </source>
</reference>
<dbReference type="Proteomes" id="UP000238413">
    <property type="component" value="Chromosome"/>
</dbReference>
<protein>
    <recommendedName>
        <fullName evidence="1">DeoxyPurine in DNA protein A domain-containing protein</fullName>
    </recommendedName>
</protein>
<dbReference type="RefSeq" id="WP_099500320.1">
    <property type="nucleotide sequence ID" value="NZ_CP026652.1"/>
</dbReference>
<dbReference type="EMBL" id="CP026652">
    <property type="protein sequence ID" value="AVH59940.1"/>
    <property type="molecule type" value="Genomic_DNA"/>
</dbReference>
<name>A0ABM6SYY3_9ACTN</name>
<evidence type="ECO:0000259" key="1">
    <source>
        <dbReference type="Pfam" id="PF23859"/>
    </source>
</evidence>
<feature type="domain" description="DeoxyPurine in DNA protein A" evidence="1">
    <location>
        <begin position="128"/>
        <end position="280"/>
    </location>
</feature>
<accession>A0ABM6SYY3</accession>
<evidence type="ECO:0000313" key="3">
    <source>
        <dbReference type="Proteomes" id="UP000238413"/>
    </source>
</evidence>
<sequence>MKFMLGTHMANWLWDDDVRLDGVTLFISRNRLAKRVSAFPAARRDWALDSGGFTELKDHGGWRTSPEEYAAEVRRYREQLGRLLWAAPQDWMCEPWVIFGGVHNGQRFAGTQEARGINPGKPDDLEAAVRMHQEFTVQNYLELQRIAPDLPWIPVLQGWALEDYERCAQMYADAGVDLAAAPVVGLGSVCRRQATEEIARIVDTFHGRGLRLHGFGVKTDGLADYGDQLVSADSMAWSVGGRRNPRLPECTHRAKNCANCATYALRWHQRIVNAPPTWRQHHLFAA</sequence>
<proteinExistence type="predicted"/>
<gene>
    <name evidence="2" type="ORF">C4B68_33865</name>
</gene>
<evidence type="ECO:0000313" key="2">
    <source>
        <dbReference type="EMBL" id="AVH59940.1"/>
    </source>
</evidence>
<feature type="domain" description="DeoxyPurine in DNA protein A" evidence="1">
    <location>
        <begin position="2"/>
        <end position="98"/>
    </location>
</feature>
<organism evidence="2 3">
    <name type="scientific">Streptomyces dengpaensis</name>
    <dbReference type="NCBI Taxonomy" id="2049881"/>
    <lineage>
        <taxon>Bacteria</taxon>
        <taxon>Bacillati</taxon>
        <taxon>Actinomycetota</taxon>
        <taxon>Actinomycetes</taxon>
        <taxon>Kitasatosporales</taxon>
        <taxon>Streptomycetaceae</taxon>
        <taxon>Streptomyces</taxon>
    </lineage>
</organism>
<keyword evidence="3" id="KW-1185">Reference proteome</keyword>